<dbReference type="Gene3D" id="2.60.120.920">
    <property type="match status" value="1"/>
</dbReference>
<dbReference type="InterPro" id="IPR036179">
    <property type="entry name" value="Ig-like_dom_sf"/>
</dbReference>
<dbReference type="Gene3D" id="2.60.40.10">
    <property type="entry name" value="Immunoglobulins"/>
    <property type="match status" value="2"/>
</dbReference>
<dbReference type="GO" id="GO:0001817">
    <property type="term" value="P:regulation of cytokine production"/>
    <property type="evidence" value="ECO:0007669"/>
    <property type="project" value="TreeGrafter"/>
</dbReference>
<evidence type="ECO:0000259" key="12">
    <source>
        <dbReference type="PROSITE" id="PS50835"/>
    </source>
</evidence>
<evidence type="ECO:0000256" key="8">
    <source>
        <dbReference type="ARBA" id="ARBA00023319"/>
    </source>
</evidence>
<keyword evidence="8" id="KW-0393">Immunoglobulin domain</keyword>
<organism evidence="13 14">
    <name type="scientific">Scyliorhinus torazame</name>
    <name type="common">Cloudy catshark</name>
    <name type="synonym">Catulus torazame</name>
    <dbReference type="NCBI Taxonomy" id="75743"/>
    <lineage>
        <taxon>Eukaryota</taxon>
        <taxon>Metazoa</taxon>
        <taxon>Chordata</taxon>
        <taxon>Craniata</taxon>
        <taxon>Vertebrata</taxon>
        <taxon>Chondrichthyes</taxon>
        <taxon>Elasmobranchii</taxon>
        <taxon>Galeomorphii</taxon>
        <taxon>Galeoidea</taxon>
        <taxon>Carcharhiniformes</taxon>
        <taxon>Scyliorhinidae</taxon>
        <taxon>Scyliorhinus</taxon>
    </lineage>
</organism>
<dbReference type="GO" id="GO:0009897">
    <property type="term" value="C:external side of plasma membrane"/>
    <property type="evidence" value="ECO:0007669"/>
    <property type="project" value="TreeGrafter"/>
</dbReference>
<dbReference type="OMA" id="GQTYWEV"/>
<dbReference type="GO" id="GO:0005102">
    <property type="term" value="F:signaling receptor binding"/>
    <property type="evidence" value="ECO:0007669"/>
    <property type="project" value="TreeGrafter"/>
</dbReference>
<dbReference type="InterPro" id="IPR050504">
    <property type="entry name" value="IgSF_BTN/MOG"/>
</dbReference>
<dbReference type="GO" id="GO:0050852">
    <property type="term" value="P:T cell receptor signaling pathway"/>
    <property type="evidence" value="ECO:0007669"/>
    <property type="project" value="TreeGrafter"/>
</dbReference>
<dbReference type="CDD" id="cd13733">
    <property type="entry name" value="SPRY_PRY_C-I_1"/>
    <property type="match status" value="1"/>
</dbReference>
<feature type="domain" description="Ig-like" evidence="12">
    <location>
        <begin position="1"/>
        <end position="80"/>
    </location>
</feature>
<dbReference type="InterPro" id="IPR013783">
    <property type="entry name" value="Ig-like_fold"/>
</dbReference>
<keyword evidence="14" id="KW-1185">Reference proteome</keyword>
<accession>A0A401PBP6</accession>
<dbReference type="InterPro" id="IPR013106">
    <property type="entry name" value="Ig_V-set"/>
</dbReference>
<protein>
    <recommendedName>
        <fullName evidence="15">Butyrophilin subfamily 1 member A1-like</fullName>
    </recommendedName>
</protein>
<dbReference type="GO" id="GO:0050863">
    <property type="term" value="P:regulation of T cell activation"/>
    <property type="evidence" value="ECO:0007669"/>
    <property type="project" value="UniProtKB-ARBA"/>
</dbReference>
<keyword evidence="6" id="KW-1015">Disulfide bond</keyword>
<keyword evidence="2 10" id="KW-0812">Transmembrane</keyword>
<feature type="domain" description="Ig-like" evidence="12">
    <location>
        <begin position="96"/>
        <end position="176"/>
    </location>
</feature>
<dbReference type="Pfam" id="PF13765">
    <property type="entry name" value="PRY"/>
    <property type="match status" value="1"/>
</dbReference>
<dbReference type="SUPFAM" id="SSF48726">
    <property type="entry name" value="Immunoglobulin"/>
    <property type="match status" value="2"/>
</dbReference>
<evidence type="ECO:0000256" key="9">
    <source>
        <dbReference type="ARBA" id="ARBA00038221"/>
    </source>
</evidence>
<keyword evidence="5 10" id="KW-0472">Membrane</keyword>
<dbReference type="InterPro" id="IPR013320">
    <property type="entry name" value="ConA-like_dom_sf"/>
</dbReference>
<evidence type="ECO:0000256" key="5">
    <source>
        <dbReference type="ARBA" id="ARBA00023136"/>
    </source>
</evidence>
<feature type="domain" description="B30.2/SPRY" evidence="11">
    <location>
        <begin position="444"/>
        <end position="636"/>
    </location>
</feature>
<dbReference type="PROSITE" id="PS50188">
    <property type="entry name" value="B302_SPRY"/>
    <property type="match status" value="1"/>
</dbReference>
<dbReference type="SMART" id="SM00589">
    <property type="entry name" value="PRY"/>
    <property type="match status" value="1"/>
</dbReference>
<dbReference type="InterPro" id="IPR003879">
    <property type="entry name" value="Butyrophylin_SPRY"/>
</dbReference>
<dbReference type="GO" id="GO:0042110">
    <property type="term" value="P:T cell activation"/>
    <property type="evidence" value="ECO:0007669"/>
    <property type="project" value="UniProtKB-ARBA"/>
</dbReference>
<gene>
    <name evidence="13" type="ORF">scyTo_0010802</name>
</gene>
<comment type="subcellular location">
    <subcellularLocation>
        <location evidence="1">Membrane</location>
        <topology evidence="1">Single-pass type I membrane protein</topology>
    </subcellularLocation>
</comment>
<evidence type="ECO:0000256" key="1">
    <source>
        <dbReference type="ARBA" id="ARBA00004479"/>
    </source>
</evidence>
<comment type="similarity">
    <text evidence="9">Belongs to the SKINT family.</text>
</comment>
<dbReference type="SUPFAM" id="SSF101967">
    <property type="entry name" value="Adhesin YadA, collagen-binding domain"/>
    <property type="match status" value="1"/>
</dbReference>
<dbReference type="FunFam" id="2.60.40.10:FF:000142">
    <property type="entry name" value="V-set domain-containing T-cell activation inhibitor 1"/>
    <property type="match status" value="1"/>
</dbReference>
<evidence type="ECO:0000256" key="2">
    <source>
        <dbReference type="ARBA" id="ARBA00022692"/>
    </source>
</evidence>
<dbReference type="InterPro" id="IPR003877">
    <property type="entry name" value="SPRY_dom"/>
</dbReference>
<dbReference type="OrthoDB" id="9986391at2759"/>
<dbReference type="Proteomes" id="UP000288216">
    <property type="component" value="Unassembled WGS sequence"/>
</dbReference>
<keyword evidence="7" id="KW-0325">Glycoprotein</keyword>
<dbReference type="FunFam" id="2.60.40.10:FF:000088">
    <property type="entry name" value="Butyrophilin subfamily 1 member A1"/>
    <property type="match status" value="1"/>
</dbReference>
<dbReference type="InterPro" id="IPR001870">
    <property type="entry name" value="B30.2/SPRY"/>
</dbReference>
<evidence type="ECO:0008006" key="15">
    <source>
        <dbReference type="Google" id="ProtNLM"/>
    </source>
</evidence>
<dbReference type="SMART" id="SM00449">
    <property type="entry name" value="SPRY"/>
    <property type="match status" value="1"/>
</dbReference>
<evidence type="ECO:0000313" key="13">
    <source>
        <dbReference type="EMBL" id="GCB70556.1"/>
    </source>
</evidence>
<dbReference type="Pfam" id="PF07686">
    <property type="entry name" value="V-set"/>
    <property type="match status" value="1"/>
</dbReference>
<keyword evidence="3" id="KW-0732">Signal</keyword>
<dbReference type="AlphaFoldDB" id="A0A401PBP6"/>
<evidence type="ECO:0000256" key="6">
    <source>
        <dbReference type="ARBA" id="ARBA00023157"/>
    </source>
</evidence>
<dbReference type="PRINTS" id="PR01407">
    <property type="entry name" value="BUTYPHLNCDUF"/>
</dbReference>
<feature type="transmembrane region" description="Helical" evidence="10">
    <location>
        <begin position="186"/>
        <end position="209"/>
    </location>
</feature>
<name>A0A401PBP6_SCYTO</name>
<dbReference type="Pfam" id="PF22705">
    <property type="entry name" value="C2-set_3"/>
    <property type="match status" value="1"/>
</dbReference>
<proteinExistence type="inferred from homology"/>
<evidence type="ECO:0000256" key="4">
    <source>
        <dbReference type="ARBA" id="ARBA00022989"/>
    </source>
</evidence>
<evidence type="ECO:0000259" key="11">
    <source>
        <dbReference type="PROSITE" id="PS50188"/>
    </source>
</evidence>
<reference evidence="13 14" key="1">
    <citation type="journal article" date="2018" name="Nat. Ecol. Evol.">
        <title>Shark genomes provide insights into elasmobranch evolution and the origin of vertebrates.</title>
        <authorList>
            <person name="Hara Y"/>
            <person name="Yamaguchi K"/>
            <person name="Onimaru K"/>
            <person name="Kadota M"/>
            <person name="Koyanagi M"/>
            <person name="Keeley SD"/>
            <person name="Tatsumi K"/>
            <person name="Tanaka K"/>
            <person name="Motone F"/>
            <person name="Kageyama Y"/>
            <person name="Nozu R"/>
            <person name="Adachi N"/>
            <person name="Nishimura O"/>
            <person name="Nakagawa R"/>
            <person name="Tanegashima C"/>
            <person name="Kiyatake I"/>
            <person name="Matsumoto R"/>
            <person name="Murakumo K"/>
            <person name="Nishida K"/>
            <person name="Terakita A"/>
            <person name="Kuratani S"/>
            <person name="Sato K"/>
            <person name="Hyodo S Kuraku.S."/>
        </authorList>
    </citation>
    <scope>NUCLEOTIDE SEQUENCE [LARGE SCALE GENOMIC DNA]</scope>
</reference>
<evidence type="ECO:0000256" key="3">
    <source>
        <dbReference type="ARBA" id="ARBA00022729"/>
    </source>
</evidence>
<dbReference type="Pfam" id="PF00622">
    <property type="entry name" value="SPRY"/>
    <property type="match status" value="1"/>
</dbReference>
<dbReference type="InterPro" id="IPR007110">
    <property type="entry name" value="Ig-like_dom"/>
</dbReference>
<evidence type="ECO:0000313" key="14">
    <source>
        <dbReference type="Proteomes" id="UP000288216"/>
    </source>
</evidence>
<dbReference type="Gene3D" id="2.150.10.10">
    <property type="entry name" value="Serralysin-like metalloprotease, C-terminal"/>
    <property type="match status" value="1"/>
</dbReference>
<dbReference type="InterPro" id="IPR006574">
    <property type="entry name" value="PRY"/>
</dbReference>
<dbReference type="InterPro" id="IPR011049">
    <property type="entry name" value="Serralysin-like_metalloprot_C"/>
</dbReference>
<sequence>MEVRWFRSEWSKMVHRNRQGKDIPESQMEEYAGRTELFKGLFHKGNVSLLLKKVTVKDEGEYTCFVISKAQDAEGTVNLNVANVGLEPVVKISGYQGSRIKLTCESDDWYPKPSIKWLKENREVNTGILEKQTSNSRGLLKVESSLEVTNDLHNRYTCTITNILLNKWLESNLQISGEFFPHVTGWLVAFWILFILLLAGIGGVFYFYWKRRKQRTIVKGLYLRPTIPQYEELAAKLKLNSTVNSGDLTVEIGDLTGNGDLTVEIRDLTGNGDLTVEIGDLTVGSGDSTVGNEDLTVGNGDLTVDIGDLSVDNGDLSVGNGDLTVEIGDLSVGNGDLTVEIGDLSVDNGDLSVDNGDLSVGNGDLTVEIGDLSVDNGDLTVEIGDLTVGNGDSTVGNEDLTVGNGDLTVDIGDLTIVGGVLCEIWYSTGQELNHEKERLLNEIESEKLLHLIEWDKMLRCAVSVSLDPDTANGNLDVSQDQTMVKDGGGWRNVTENPTRFERYPFALATEGFKTGKHYWEVEVGESCNWDLGVAKETVQRKGRITLNEEHGYFVIGRYWEKYEVKNAAKTEILVSEKPRKIGICLNYDEGIVSFHNADTKDQLYVFHTAFTETIFPFFCPWRSQETLKITPVTLEN</sequence>
<dbReference type="STRING" id="75743.A0A401PBP6"/>
<dbReference type="InterPro" id="IPR053896">
    <property type="entry name" value="BTN3A2-like_Ig-C"/>
</dbReference>
<dbReference type="GO" id="GO:1903037">
    <property type="term" value="P:regulation of leukocyte cell-cell adhesion"/>
    <property type="evidence" value="ECO:0007669"/>
    <property type="project" value="UniProtKB-ARBA"/>
</dbReference>
<evidence type="ECO:0000256" key="10">
    <source>
        <dbReference type="SAM" id="Phobius"/>
    </source>
</evidence>
<dbReference type="SUPFAM" id="SSF49899">
    <property type="entry name" value="Concanavalin A-like lectins/glucanases"/>
    <property type="match status" value="1"/>
</dbReference>
<dbReference type="PANTHER" id="PTHR24100">
    <property type="entry name" value="BUTYROPHILIN"/>
    <property type="match status" value="1"/>
</dbReference>
<dbReference type="EMBL" id="BFAA01004733">
    <property type="protein sequence ID" value="GCB70556.1"/>
    <property type="molecule type" value="Genomic_DNA"/>
</dbReference>
<comment type="caution">
    <text evidence="13">The sequence shown here is derived from an EMBL/GenBank/DDBJ whole genome shotgun (WGS) entry which is preliminary data.</text>
</comment>
<dbReference type="PROSITE" id="PS50835">
    <property type="entry name" value="IG_LIKE"/>
    <property type="match status" value="2"/>
</dbReference>
<keyword evidence="4 10" id="KW-1133">Transmembrane helix</keyword>
<dbReference type="FunFam" id="2.60.120.920:FF:000004">
    <property type="entry name" value="Butyrophilin subfamily 1 member A1"/>
    <property type="match status" value="1"/>
</dbReference>
<evidence type="ECO:0000256" key="7">
    <source>
        <dbReference type="ARBA" id="ARBA00023180"/>
    </source>
</evidence>
<dbReference type="InterPro" id="IPR043136">
    <property type="entry name" value="B30.2/SPRY_sf"/>
</dbReference>